<dbReference type="GO" id="GO:0003677">
    <property type="term" value="F:DNA binding"/>
    <property type="evidence" value="ECO:0007669"/>
    <property type="project" value="UniProtKB-KW"/>
</dbReference>
<dbReference type="SUPFAM" id="SSF54171">
    <property type="entry name" value="DNA-binding domain"/>
    <property type="match status" value="1"/>
</dbReference>
<dbReference type="Gramene" id="Psat01G0286200-T1">
    <property type="protein sequence ID" value="KAI5444389.1"/>
    <property type="gene ID" value="KIW84_012862"/>
</dbReference>
<dbReference type="InterPro" id="IPR038945">
    <property type="entry name" value="MBD13-like"/>
</dbReference>
<proteinExistence type="predicted"/>
<gene>
    <name evidence="7" type="ORF">KIW84_012862</name>
</gene>
<dbReference type="GO" id="GO:0005634">
    <property type="term" value="C:nucleus"/>
    <property type="evidence" value="ECO:0007669"/>
    <property type="project" value="UniProtKB-SubCell"/>
</dbReference>
<comment type="subcellular location">
    <subcellularLocation>
        <location evidence="1">Nucleus</location>
    </subcellularLocation>
</comment>
<reference evidence="7 8" key="1">
    <citation type="journal article" date="2022" name="Nat. Genet.">
        <title>Improved pea reference genome and pan-genome highlight genomic features and evolutionary characteristics.</title>
        <authorList>
            <person name="Yang T."/>
            <person name="Liu R."/>
            <person name="Luo Y."/>
            <person name="Hu S."/>
            <person name="Wang D."/>
            <person name="Wang C."/>
            <person name="Pandey M.K."/>
            <person name="Ge S."/>
            <person name="Xu Q."/>
            <person name="Li N."/>
            <person name="Li G."/>
            <person name="Huang Y."/>
            <person name="Saxena R.K."/>
            <person name="Ji Y."/>
            <person name="Li M."/>
            <person name="Yan X."/>
            <person name="He Y."/>
            <person name="Liu Y."/>
            <person name="Wang X."/>
            <person name="Xiang C."/>
            <person name="Varshney R.K."/>
            <person name="Ding H."/>
            <person name="Gao S."/>
            <person name="Zong X."/>
        </authorList>
    </citation>
    <scope>NUCLEOTIDE SEQUENCE [LARGE SCALE GENOMIC DNA]</scope>
    <source>
        <strain evidence="7 8">cv. Zhongwan 6</strain>
    </source>
</reference>
<comment type="caution">
    <text evidence="7">The sequence shown here is derived from an EMBL/GenBank/DDBJ whole genome shotgun (WGS) entry which is preliminary data.</text>
</comment>
<keyword evidence="4" id="KW-0804">Transcription</keyword>
<evidence type="ECO:0000256" key="1">
    <source>
        <dbReference type="ARBA" id="ARBA00004123"/>
    </source>
</evidence>
<evidence type="ECO:0000259" key="6">
    <source>
        <dbReference type="PROSITE" id="PS50982"/>
    </source>
</evidence>
<keyword evidence="5" id="KW-0539">Nucleus</keyword>
<evidence type="ECO:0000256" key="3">
    <source>
        <dbReference type="ARBA" id="ARBA00023125"/>
    </source>
</evidence>
<protein>
    <recommendedName>
        <fullName evidence="6">MBD domain-containing protein</fullName>
    </recommendedName>
</protein>
<feature type="domain" description="MBD" evidence="6">
    <location>
        <begin position="1"/>
        <end position="74"/>
    </location>
</feature>
<name>A0A9D5BIK2_PEA</name>
<dbReference type="AlphaFoldDB" id="A0A9D5BIK2"/>
<dbReference type="PANTHER" id="PTHR34067">
    <property type="entry name" value="OS04G0193200 PROTEIN"/>
    <property type="match status" value="1"/>
</dbReference>
<dbReference type="PANTHER" id="PTHR34067:SF24">
    <property type="entry name" value="METHYL-CPG-BINDING DOMAIN-CONTAINING PROTEIN 13"/>
    <property type="match status" value="1"/>
</dbReference>
<dbReference type="Proteomes" id="UP001058974">
    <property type="component" value="Chromosome 1"/>
</dbReference>
<dbReference type="InterPro" id="IPR001739">
    <property type="entry name" value="Methyl_CpG_DNA-bd"/>
</dbReference>
<evidence type="ECO:0000256" key="5">
    <source>
        <dbReference type="ARBA" id="ARBA00023242"/>
    </source>
</evidence>
<dbReference type="Gene3D" id="3.30.890.10">
    <property type="entry name" value="Methyl-cpg-binding Protein 2, Chain A"/>
    <property type="match status" value="1"/>
</dbReference>
<dbReference type="PROSITE" id="PS50982">
    <property type="entry name" value="MBD"/>
    <property type="match status" value="1"/>
</dbReference>
<evidence type="ECO:0000313" key="7">
    <source>
        <dbReference type="EMBL" id="KAI5444389.1"/>
    </source>
</evidence>
<keyword evidence="2" id="KW-0805">Transcription regulation</keyword>
<evidence type="ECO:0000313" key="8">
    <source>
        <dbReference type="Proteomes" id="UP001058974"/>
    </source>
</evidence>
<accession>A0A9D5BIK2</accession>
<keyword evidence="3" id="KW-0238">DNA-binding</keyword>
<dbReference type="Pfam" id="PF01429">
    <property type="entry name" value="MBD"/>
    <property type="match status" value="1"/>
</dbReference>
<keyword evidence="8" id="KW-1185">Reference proteome</keyword>
<dbReference type="InterPro" id="IPR016177">
    <property type="entry name" value="DNA-bd_dom_sf"/>
</dbReference>
<dbReference type="EMBL" id="JAMSHJ010000001">
    <property type="protein sequence ID" value="KAI5444389.1"/>
    <property type="molecule type" value="Genomic_DNA"/>
</dbReference>
<organism evidence="7 8">
    <name type="scientific">Pisum sativum</name>
    <name type="common">Garden pea</name>
    <name type="synonym">Lathyrus oleraceus</name>
    <dbReference type="NCBI Taxonomy" id="3888"/>
    <lineage>
        <taxon>Eukaryota</taxon>
        <taxon>Viridiplantae</taxon>
        <taxon>Streptophyta</taxon>
        <taxon>Embryophyta</taxon>
        <taxon>Tracheophyta</taxon>
        <taxon>Spermatophyta</taxon>
        <taxon>Magnoliopsida</taxon>
        <taxon>eudicotyledons</taxon>
        <taxon>Gunneridae</taxon>
        <taxon>Pentapetalae</taxon>
        <taxon>rosids</taxon>
        <taxon>fabids</taxon>
        <taxon>Fabales</taxon>
        <taxon>Fabaceae</taxon>
        <taxon>Papilionoideae</taxon>
        <taxon>50 kb inversion clade</taxon>
        <taxon>NPAAA clade</taxon>
        <taxon>Hologalegina</taxon>
        <taxon>IRL clade</taxon>
        <taxon>Fabeae</taxon>
        <taxon>Lathyrus</taxon>
    </lineage>
</organism>
<sequence>MEDSDSVACLPPGWTVKVNVRKNGKKDKVITLAIYYFPPSSDLKFNSIVSVFRYLNNAKNKAIIRSVDMENDQQIPRRASKRLAGIKADQLLELKPTRACRDAAKQSGDDKAGINADRFTNSFSNDQTKQLNTVEAKETMITFKSTENTMDNNATDKECVKVIENKDDIDVKLDYTDEFPLKEILTDPCIAFAVQTLTGNTFEPFKDAQTSASTEELGKKINVTNNDPKKFAFAEKHAAVAEIDNADKNTGPCSEKEHDISKMALSSVNLCKSHYNYSQIFGKESRSVC</sequence>
<evidence type="ECO:0000256" key="2">
    <source>
        <dbReference type="ARBA" id="ARBA00023015"/>
    </source>
</evidence>
<evidence type="ECO:0000256" key="4">
    <source>
        <dbReference type="ARBA" id="ARBA00023163"/>
    </source>
</evidence>